<comment type="subcellular location">
    <subcellularLocation>
        <location evidence="1">Nucleus</location>
    </subcellularLocation>
</comment>
<evidence type="ECO:0000313" key="5">
    <source>
        <dbReference type="Proteomes" id="UP001150217"/>
    </source>
</evidence>
<dbReference type="PANTHER" id="PTHR31001">
    <property type="entry name" value="UNCHARACTERIZED TRANSCRIPTIONAL REGULATORY PROTEIN"/>
    <property type="match status" value="1"/>
</dbReference>
<accession>A0ABQ8VGJ7</accession>
<dbReference type="Pfam" id="PF04082">
    <property type="entry name" value="Fungal_trans"/>
    <property type="match status" value="1"/>
</dbReference>
<evidence type="ECO:0000256" key="1">
    <source>
        <dbReference type="ARBA" id="ARBA00004123"/>
    </source>
</evidence>
<evidence type="ECO:0000256" key="2">
    <source>
        <dbReference type="ARBA" id="ARBA00023242"/>
    </source>
</evidence>
<name>A0ABQ8VGJ7_9AGAR</name>
<gene>
    <name evidence="4" type="ORF">C8R41DRAFT_333403</name>
</gene>
<dbReference type="EMBL" id="JANVFT010000036">
    <property type="protein sequence ID" value="KAJ4493213.1"/>
    <property type="molecule type" value="Genomic_DNA"/>
</dbReference>
<reference evidence="4" key="1">
    <citation type="submission" date="2022-08" db="EMBL/GenBank/DDBJ databases">
        <title>A Global Phylogenomic Analysis of the Shiitake Genus Lentinula.</title>
        <authorList>
            <consortium name="DOE Joint Genome Institute"/>
            <person name="Sierra-Patev S."/>
            <person name="Min B."/>
            <person name="Naranjo-Ortiz M."/>
            <person name="Looney B."/>
            <person name="Konkel Z."/>
            <person name="Slot J.C."/>
            <person name="Sakamoto Y."/>
            <person name="Steenwyk J.L."/>
            <person name="Rokas A."/>
            <person name="Carro J."/>
            <person name="Camarero S."/>
            <person name="Ferreira P."/>
            <person name="Molpeceres G."/>
            <person name="Ruiz-Duenas F.J."/>
            <person name="Serrano A."/>
            <person name="Henrissat B."/>
            <person name="Drula E."/>
            <person name="Hughes K.W."/>
            <person name="Mata J.L."/>
            <person name="Ishikawa N.K."/>
            <person name="Vargas-Isla R."/>
            <person name="Ushijima S."/>
            <person name="Smith C.A."/>
            <person name="Ahrendt S."/>
            <person name="Andreopoulos W."/>
            <person name="He G."/>
            <person name="Labutti K."/>
            <person name="Lipzen A."/>
            <person name="Ng V."/>
            <person name="Riley R."/>
            <person name="Sandor L."/>
            <person name="Barry K."/>
            <person name="Martinez A.T."/>
            <person name="Xiao Y."/>
            <person name="Gibbons J.G."/>
            <person name="Terashima K."/>
            <person name="Grigoriev I.V."/>
            <person name="Hibbett D.S."/>
        </authorList>
    </citation>
    <scope>NUCLEOTIDE SEQUENCE</scope>
    <source>
        <strain evidence="4">RHP3577 ss4</strain>
    </source>
</reference>
<organism evidence="4 5">
    <name type="scientific">Lentinula lateritia</name>
    <dbReference type="NCBI Taxonomy" id="40482"/>
    <lineage>
        <taxon>Eukaryota</taxon>
        <taxon>Fungi</taxon>
        <taxon>Dikarya</taxon>
        <taxon>Basidiomycota</taxon>
        <taxon>Agaricomycotina</taxon>
        <taxon>Agaricomycetes</taxon>
        <taxon>Agaricomycetidae</taxon>
        <taxon>Agaricales</taxon>
        <taxon>Marasmiineae</taxon>
        <taxon>Omphalotaceae</taxon>
        <taxon>Lentinula</taxon>
    </lineage>
</organism>
<dbReference type="CDD" id="cd12148">
    <property type="entry name" value="fungal_TF_MHR"/>
    <property type="match status" value="1"/>
</dbReference>
<dbReference type="InterPro" id="IPR050613">
    <property type="entry name" value="Sec_Metabolite_Reg"/>
</dbReference>
<proteinExistence type="predicted"/>
<dbReference type="Proteomes" id="UP001150217">
    <property type="component" value="Unassembled WGS sequence"/>
</dbReference>
<dbReference type="SMART" id="SM00906">
    <property type="entry name" value="Fungal_trans"/>
    <property type="match status" value="1"/>
</dbReference>
<dbReference type="PANTHER" id="PTHR31001:SF56">
    <property type="entry name" value="ZN(2)-C6 FUNGAL-TYPE DOMAIN-CONTAINING PROTEIN"/>
    <property type="match status" value="1"/>
</dbReference>
<evidence type="ECO:0000313" key="4">
    <source>
        <dbReference type="EMBL" id="KAJ4493213.1"/>
    </source>
</evidence>
<protein>
    <submittedName>
        <fullName evidence="4">Fungal-specific transcription factor domain-containing protein</fullName>
    </submittedName>
</protein>
<evidence type="ECO:0000259" key="3">
    <source>
        <dbReference type="SMART" id="SM00906"/>
    </source>
</evidence>
<sequence length="502" mass="56965">MILAIGCYVDLNRPAESPDSEKYHMLARAALCEIPVLEDTTVETVTALYYELWFLLVFSDKKKSTDQAWALMGLTAKLAQSIGLHRNGVKSKVIPEEVENRRSLFWELLCLDSRLALSLGRPPSLSVKHMDCSRPMYIPDPHCDFLESSHHYQSWKHSFYVDCLYPIVDAISQPGIEYSTVLELDMQVRNFPIPEHLQRQNSQSRIMLLQQVSFTMAYESVLLQLHRTYFMRALSGPEEAFNKRHRYAPSVVAVWLGAVRMIAAVETLYRREPELAARILGYWSNTFSAVVAIALLVSRAPFTCLSPAGLQELQRARLLYQAVTHTRSSEIVPMLDIIIAKANNIFQRWYHGQDVPTLVLRHEDEHDTFIDQLIKMDSNPFVPAPSPPPTDDSFQHAHPLLTQCIAEAHERAKIMFPMRKPCQCSVGNPTTCPPSHSWTPPPHIDLSRPILPYLYAEIANPFGFDAAPAVPPITSHYTGSNSVNFELGALHPNTEQSWMGWF</sequence>
<dbReference type="InterPro" id="IPR007219">
    <property type="entry name" value="XnlR_reg_dom"/>
</dbReference>
<feature type="domain" description="Xylanolytic transcriptional activator regulatory" evidence="3">
    <location>
        <begin position="68"/>
        <end position="141"/>
    </location>
</feature>
<keyword evidence="2" id="KW-0539">Nucleus</keyword>
<keyword evidence="5" id="KW-1185">Reference proteome</keyword>
<comment type="caution">
    <text evidence="4">The sequence shown here is derived from an EMBL/GenBank/DDBJ whole genome shotgun (WGS) entry which is preliminary data.</text>
</comment>